<reference evidence="3" key="1">
    <citation type="submission" date="2022-11" db="UniProtKB">
        <authorList>
            <consortium name="WormBaseParasite"/>
        </authorList>
    </citation>
    <scope>IDENTIFICATION</scope>
</reference>
<accession>A0A914ZA00</accession>
<evidence type="ECO:0000256" key="1">
    <source>
        <dbReference type="SAM" id="MobiDB-lite"/>
    </source>
</evidence>
<evidence type="ECO:0000313" key="3">
    <source>
        <dbReference type="WBParaSite" id="PSU_v2.g9149.t1"/>
    </source>
</evidence>
<name>A0A914ZA00_9BILA</name>
<sequence>MSKDSSSNDEQISTSAKPATISQSVSLLDRSEEIKRKLDAWKNLGEAARDLQQKILKHRTQKAPAGLSKSKASESAKNQPLSILTSADEALREVPIDDWKIGFDKSGKFKKRIIVLEENDKSLAREYRNYGKIICHKYDLSWMHSFKKFEQSSNLEMVVAGPQINDGNTINLDHEVPAVLKSPNVPLQALSGIVAEDVVDSSENITTSDSALNTADFSVMFYHPSSHYLKECCKKFELDYFHLAYAFWARMKIGKIAHDSIPEDFHSLLNEKSNGFNCLSSYLTGSEENGDYIKNKLNGFVLDNIVVLG</sequence>
<keyword evidence="2" id="KW-1185">Reference proteome</keyword>
<proteinExistence type="predicted"/>
<feature type="region of interest" description="Disordered" evidence="1">
    <location>
        <begin position="58"/>
        <end position="79"/>
    </location>
</feature>
<dbReference type="AlphaFoldDB" id="A0A914ZA00"/>
<dbReference type="WBParaSite" id="PSU_v2.g9149.t1">
    <property type="protein sequence ID" value="PSU_v2.g9149.t1"/>
    <property type="gene ID" value="PSU_v2.g9149"/>
</dbReference>
<evidence type="ECO:0000313" key="2">
    <source>
        <dbReference type="Proteomes" id="UP000887577"/>
    </source>
</evidence>
<protein>
    <submittedName>
        <fullName evidence="3">Uncharacterized protein</fullName>
    </submittedName>
</protein>
<feature type="region of interest" description="Disordered" evidence="1">
    <location>
        <begin position="1"/>
        <end position="25"/>
    </location>
</feature>
<dbReference type="Proteomes" id="UP000887577">
    <property type="component" value="Unplaced"/>
</dbReference>
<organism evidence="2 3">
    <name type="scientific">Panagrolaimus superbus</name>
    <dbReference type="NCBI Taxonomy" id="310955"/>
    <lineage>
        <taxon>Eukaryota</taxon>
        <taxon>Metazoa</taxon>
        <taxon>Ecdysozoa</taxon>
        <taxon>Nematoda</taxon>
        <taxon>Chromadorea</taxon>
        <taxon>Rhabditida</taxon>
        <taxon>Tylenchina</taxon>
        <taxon>Panagrolaimomorpha</taxon>
        <taxon>Panagrolaimoidea</taxon>
        <taxon>Panagrolaimidae</taxon>
        <taxon>Panagrolaimus</taxon>
    </lineage>
</organism>